<gene>
    <name evidence="10" type="ORF">EFB08_17810</name>
</gene>
<dbReference type="GO" id="GO:0015562">
    <property type="term" value="F:efflux transmembrane transporter activity"/>
    <property type="evidence" value="ECO:0007669"/>
    <property type="project" value="InterPro"/>
</dbReference>
<sequence length="1464" mass="160914">MLQKIIEFSIKNKLVIGLLTVALVAWGVYNVQRLPIDAVPDITNNQVQVITVSPSLGAQEVERLISFPVELSVASVPGITEIRSFSRFGLSLVTVVFDEDRDIYWARQQITEKLKEAEEQIPEGMGSPTLAPVSTGLGEIYQYELHPAPGFEHKYNATELRSIQDWIVRRQLLGTPGVAEVSSFGGKLKQYEVAINPEKLRSFNLTITQVFDALEKNNANAGGAYIEKDPNAYFIRTEGLVKTQEDIGRIVVTITSGGAPVLIRDLAEVREGSAIRYGAMVNEHGEVAGGIVMMLKGENSSQVIQRVKDKVAEIRKTLPEGVVLEPFLDRTKLVNRAISTVEKNLAEGALIVVFVLVLLLGNLRAGLLVASVIPLAMLFAISLMNVFGVSGNLMSLGALDFGLIVDGAVIIVESVIHNIQTSNYHQQGLIKLSRKQMDEEVQGSASKMMGFASFGQIIILIVYLPILALVGIEGKMFKPMAQTVSFAILGAFLLSLTYVPMMSSLVLSRKTLHKDNISDKIMNAINRAYQPLLNFALRAKALVLGVALGLFALSLVLFTQMGGEFIPSLDEGDFAIETRVLTGSSLNETIKVVQKASEVLKKTFPEVEKVVTKIGSAEVPTEPNPVELGDMIVVLKERSEWTSASSRVELANKMSEVLHQNLPQASFGVQQPIQMRFNELMTGARQDVVLKIYGEDVDQLAKSAQKIRKLIQPIEGAQDLYIEEMSGLPQVVVEYDRESMARYGLTVEDVNRTVTAGFAGEIAGQVYEGEKRFDLVVRLNQQNRRDISDVQRLYVSNANGLQIPLEHIAKVEMKEGPNQIQRDGTRRRITIGFNVRNRDVQSIVTEIQQKIEGKIKLPPGYSITYGGEFQNLIEAKKRLSVAVPLALALIFVLLFFAFRSVKQSILIFTAIPLSAIGGIFALLLRDMPFSISAGVGFIALFGVAVLNGIVMIGYFNQLKAGGMTNLEQVIREGTAARLRPIVMTATVASLGFLPMALSSSAGAEVQKPLATVVIGGLLSATLLTLVVLPIIYYFSEKGVGGLKNSGKGMKKLKKEAALGLVLFFLALPKVGQAQTPQTLSLAQVLELAQQNNKQLRSATLEVEIRGALQKTAVDIPKTEMTYSQGEINSPVTDDRIGVSQTIPFPSTWKAQSKLLQEQKNLSQQQLNLQQHDLAYQVKQSYARLAFLHGTAQLLQRQDSIFQVLERAAEVRFRTGETGLLEKTTATTQRLELTDRIRQNQTALAVAQAQLNALIQAPEPLMITPEPLRVDSTTIGAAASGNHPLLSVYQQQITVADREQQAEKSKLAPDITLGYFNQSLIGTYDINGRIETAADRGRRFQGVEAGLTVPLWQGPQRARVKAAAFGKQAAEATLQNQQHLLQNEWQAAQATHQQLRQSLQFYQRQVLGNARLALTQADKAYRSGEASYLSYLQAADQQLRTQQNYLQLLLDYQLNVFQLQYLGGN</sequence>
<dbReference type="RefSeq" id="WP_123128326.1">
    <property type="nucleotide sequence ID" value="NZ_RJJD01000015.1"/>
</dbReference>
<feature type="transmembrane region" description="Helical" evidence="9">
    <location>
        <begin position="393"/>
        <end position="416"/>
    </location>
</feature>
<feature type="transmembrane region" description="Helical" evidence="9">
    <location>
        <begin position="451"/>
        <end position="472"/>
    </location>
</feature>
<evidence type="ECO:0000313" key="10">
    <source>
        <dbReference type="EMBL" id="RNI23402.1"/>
    </source>
</evidence>
<dbReference type="NCBIfam" id="TIGR00914">
    <property type="entry name" value="2A0601"/>
    <property type="match status" value="1"/>
</dbReference>
<dbReference type="Gene3D" id="3.30.2090.10">
    <property type="entry name" value="Multidrug efflux transporter AcrB TolC docking domain, DN and DC subdomains"/>
    <property type="match status" value="2"/>
</dbReference>
<dbReference type="PRINTS" id="PR00702">
    <property type="entry name" value="ACRIFLAVINRP"/>
</dbReference>
<evidence type="ECO:0000256" key="9">
    <source>
        <dbReference type="SAM" id="Phobius"/>
    </source>
</evidence>
<dbReference type="Proteomes" id="UP000272117">
    <property type="component" value="Unassembled WGS sequence"/>
</dbReference>
<feature type="transmembrane region" description="Helical" evidence="9">
    <location>
        <begin position="879"/>
        <end position="898"/>
    </location>
</feature>
<feature type="transmembrane region" description="Helical" evidence="9">
    <location>
        <begin position="1055"/>
        <end position="1071"/>
    </location>
</feature>
<evidence type="ECO:0000256" key="4">
    <source>
        <dbReference type="ARBA" id="ARBA00022448"/>
    </source>
</evidence>
<dbReference type="Gene3D" id="1.20.1640.10">
    <property type="entry name" value="Multidrug efflux transporter AcrB transmembrane domain"/>
    <property type="match status" value="2"/>
</dbReference>
<feature type="transmembrane region" description="Helical" evidence="9">
    <location>
        <begin position="976"/>
        <end position="997"/>
    </location>
</feature>
<evidence type="ECO:0000256" key="5">
    <source>
        <dbReference type="ARBA" id="ARBA00022475"/>
    </source>
</evidence>
<keyword evidence="8 9" id="KW-0472">Membrane</keyword>
<feature type="transmembrane region" description="Helical" evidence="9">
    <location>
        <begin position="367"/>
        <end position="387"/>
    </location>
</feature>
<dbReference type="InterPro" id="IPR004763">
    <property type="entry name" value="CusA-like"/>
</dbReference>
<evidence type="ECO:0000256" key="8">
    <source>
        <dbReference type="ARBA" id="ARBA00023136"/>
    </source>
</evidence>
<evidence type="ECO:0000256" key="2">
    <source>
        <dbReference type="ARBA" id="ARBA00007613"/>
    </source>
</evidence>
<dbReference type="SUPFAM" id="SSF56954">
    <property type="entry name" value="Outer membrane efflux proteins (OEP)"/>
    <property type="match status" value="1"/>
</dbReference>
<evidence type="ECO:0000256" key="6">
    <source>
        <dbReference type="ARBA" id="ARBA00022692"/>
    </source>
</evidence>
<dbReference type="SUPFAM" id="SSF82693">
    <property type="entry name" value="Multidrug efflux transporter AcrB pore domain, PN1, PN2, PC1 and PC2 subdomains"/>
    <property type="match status" value="3"/>
</dbReference>
<accession>A0A3M9MCW2</accession>
<dbReference type="GO" id="GO:0042910">
    <property type="term" value="F:xenobiotic transmembrane transporter activity"/>
    <property type="evidence" value="ECO:0007669"/>
    <property type="project" value="TreeGrafter"/>
</dbReference>
<dbReference type="Gene3D" id="1.20.1600.10">
    <property type="entry name" value="Outer membrane efflux proteins (OEP)"/>
    <property type="match status" value="1"/>
</dbReference>
<keyword evidence="7 9" id="KW-1133">Transmembrane helix</keyword>
<dbReference type="Gene3D" id="3.30.70.1320">
    <property type="entry name" value="Multidrug efflux transporter AcrB pore domain like"/>
    <property type="match status" value="1"/>
</dbReference>
<comment type="similarity">
    <text evidence="3">Belongs to the resistance-nodulation-cell division (RND) (TC 2.A.6) family.</text>
</comment>
<dbReference type="InterPro" id="IPR001036">
    <property type="entry name" value="Acrflvin-R"/>
</dbReference>
<dbReference type="Gene3D" id="3.30.70.1430">
    <property type="entry name" value="Multidrug efflux transporter AcrB pore domain"/>
    <property type="match status" value="2"/>
</dbReference>
<dbReference type="Gene3D" id="3.30.70.1440">
    <property type="entry name" value="Multidrug efflux transporter AcrB pore domain"/>
    <property type="match status" value="1"/>
</dbReference>
<dbReference type="InterPro" id="IPR027463">
    <property type="entry name" value="AcrB_DN_DC_subdom"/>
</dbReference>
<evidence type="ECO:0000256" key="1">
    <source>
        <dbReference type="ARBA" id="ARBA00004651"/>
    </source>
</evidence>
<keyword evidence="4" id="KW-0813">Transport</keyword>
<evidence type="ECO:0000256" key="3">
    <source>
        <dbReference type="ARBA" id="ARBA00010942"/>
    </source>
</evidence>
<name>A0A3M9MCW2_9BACT</name>
<dbReference type="InterPro" id="IPR003423">
    <property type="entry name" value="OMP_efflux"/>
</dbReference>
<dbReference type="OrthoDB" id="636130at2"/>
<comment type="caution">
    <text evidence="10">The sequence shown here is derived from an EMBL/GenBank/DDBJ whole genome shotgun (WGS) entry which is preliminary data.</text>
</comment>
<dbReference type="Pfam" id="PF00873">
    <property type="entry name" value="ACR_tran"/>
    <property type="match status" value="1"/>
</dbReference>
<dbReference type="GO" id="GO:0005886">
    <property type="term" value="C:plasma membrane"/>
    <property type="evidence" value="ECO:0007669"/>
    <property type="project" value="UniProtKB-SubCell"/>
</dbReference>
<keyword evidence="6 9" id="KW-0812">Transmembrane</keyword>
<dbReference type="SUPFAM" id="SSF82714">
    <property type="entry name" value="Multidrug efflux transporter AcrB TolC docking domain, DN and DC subdomains"/>
    <property type="match status" value="2"/>
</dbReference>
<dbReference type="PANTHER" id="PTHR32063:SF24">
    <property type="entry name" value="CATION EFFLUX SYSTEM (ACRB_ACRD_ACRF FAMILY)"/>
    <property type="match status" value="1"/>
</dbReference>
<comment type="subcellular location">
    <subcellularLocation>
        <location evidence="1">Cell membrane</location>
        <topology evidence="1">Multi-pass membrane protein</topology>
    </subcellularLocation>
</comment>
<protein>
    <submittedName>
        <fullName evidence="10">CusA/CzcA family heavy metal efflux RND transporter</fullName>
    </submittedName>
</protein>
<feature type="transmembrane region" description="Helical" evidence="9">
    <location>
        <begin position="930"/>
        <end position="955"/>
    </location>
</feature>
<feature type="transmembrane region" description="Helical" evidence="9">
    <location>
        <begin position="484"/>
        <end position="507"/>
    </location>
</feature>
<feature type="transmembrane region" description="Helical" evidence="9">
    <location>
        <begin position="541"/>
        <end position="559"/>
    </location>
</feature>
<keyword evidence="11" id="KW-1185">Reference proteome</keyword>
<evidence type="ECO:0000256" key="7">
    <source>
        <dbReference type="ARBA" id="ARBA00022989"/>
    </source>
</evidence>
<feature type="transmembrane region" description="Helical" evidence="9">
    <location>
        <begin position="344"/>
        <end position="360"/>
    </location>
</feature>
<reference evidence="10 11" key="1">
    <citation type="submission" date="2018-11" db="EMBL/GenBank/DDBJ databases">
        <title>Rufibacter latericius sp. nov., isolated from water in Baiyang Lake.</title>
        <authorList>
            <person name="Yang Y."/>
        </authorList>
    </citation>
    <scope>NUCLEOTIDE SEQUENCE [LARGE SCALE GENOMIC DNA]</scope>
    <source>
        <strain evidence="10 11">R-22-1c-1</strain>
    </source>
</reference>
<evidence type="ECO:0000313" key="11">
    <source>
        <dbReference type="Proteomes" id="UP000272117"/>
    </source>
</evidence>
<feature type="transmembrane region" description="Helical" evidence="9">
    <location>
        <begin position="905"/>
        <end position="924"/>
    </location>
</feature>
<dbReference type="SUPFAM" id="SSF82866">
    <property type="entry name" value="Multidrug efflux transporter AcrB transmembrane domain"/>
    <property type="match status" value="2"/>
</dbReference>
<proteinExistence type="inferred from homology"/>
<keyword evidence="5" id="KW-1003">Cell membrane</keyword>
<feature type="transmembrane region" description="Helical" evidence="9">
    <location>
        <begin position="1009"/>
        <end position="1034"/>
    </location>
</feature>
<dbReference type="GO" id="GO:0008324">
    <property type="term" value="F:monoatomic cation transmembrane transporter activity"/>
    <property type="evidence" value="ECO:0007669"/>
    <property type="project" value="InterPro"/>
</dbReference>
<dbReference type="EMBL" id="RJJD01000015">
    <property type="protein sequence ID" value="RNI23402.1"/>
    <property type="molecule type" value="Genomic_DNA"/>
</dbReference>
<dbReference type="PANTHER" id="PTHR32063">
    <property type="match status" value="1"/>
</dbReference>
<organism evidence="10 11">
    <name type="scientific">Rufibacter latericius</name>
    <dbReference type="NCBI Taxonomy" id="2487040"/>
    <lineage>
        <taxon>Bacteria</taxon>
        <taxon>Pseudomonadati</taxon>
        <taxon>Bacteroidota</taxon>
        <taxon>Cytophagia</taxon>
        <taxon>Cytophagales</taxon>
        <taxon>Hymenobacteraceae</taxon>
        <taxon>Rufibacter</taxon>
    </lineage>
</organism>
<dbReference type="Pfam" id="PF02321">
    <property type="entry name" value="OEP"/>
    <property type="match status" value="1"/>
</dbReference>
<comment type="similarity">
    <text evidence="2">Belongs to the outer membrane factor (OMF) (TC 1.B.17) family.</text>
</comment>